<dbReference type="EMBL" id="BAAANC010000002">
    <property type="protein sequence ID" value="GAA1535597.1"/>
    <property type="molecule type" value="Genomic_DNA"/>
</dbReference>
<comment type="similarity">
    <text evidence="1">Belongs to the GSP E family.</text>
</comment>
<gene>
    <name evidence="3" type="ORF">GCM10009741_42680</name>
</gene>
<comment type="caution">
    <text evidence="3">The sequence shown here is derived from an EMBL/GenBank/DDBJ whole genome shotgun (WGS) entry which is preliminary data.</text>
</comment>
<dbReference type="SUPFAM" id="SSF52540">
    <property type="entry name" value="P-loop containing nucleoside triphosphate hydrolases"/>
    <property type="match status" value="1"/>
</dbReference>
<evidence type="ECO:0000313" key="3">
    <source>
        <dbReference type="EMBL" id="GAA1535597.1"/>
    </source>
</evidence>
<dbReference type="NCBIfam" id="TIGR03819">
    <property type="entry name" value="heli_sec_ATPase"/>
    <property type="match status" value="1"/>
</dbReference>
<dbReference type="RefSeq" id="WP_344176584.1">
    <property type="nucleotide sequence ID" value="NZ_BAAANC010000002.1"/>
</dbReference>
<dbReference type="Proteomes" id="UP001500363">
    <property type="component" value="Unassembled WGS sequence"/>
</dbReference>
<accession>A0ABN2B9K2</accession>
<dbReference type="InterPro" id="IPR022399">
    <property type="entry name" value="TadA-like_ATPase"/>
</dbReference>
<keyword evidence="4" id="KW-1185">Reference proteome</keyword>
<dbReference type="CDD" id="cd01130">
    <property type="entry name" value="VirB11-like_ATPase"/>
    <property type="match status" value="1"/>
</dbReference>
<dbReference type="Gene3D" id="3.30.450.380">
    <property type="match status" value="1"/>
</dbReference>
<dbReference type="PANTHER" id="PTHR30486:SF6">
    <property type="entry name" value="TYPE IV PILUS RETRACTATION ATPASE PILT"/>
    <property type="match status" value="1"/>
</dbReference>
<evidence type="ECO:0000256" key="1">
    <source>
        <dbReference type="ARBA" id="ARBA00006611"/>
    </source>
</evidence>
<proteinExistence type="inferred from homology"/>
<evidence type="ECO:0000259" key="2">
    <source>
        <dbReference type="Pfam" id="PF00437"/>
    </source>
</evidence>
<name>A0ABN2B9K2_9ACTN</name>
<dbReference type="PANTHER" id="PTHR30486">
    <property type="entry name" value="TWITCHING MOTILITY PROTEIN PILT"/>
    <property type="match status" value="1"/>
</dbReference>
<feature type="domain" description="Bacterial type II secretion system protein E" evidence="2">
    <location>
        <begin position="56"/>
        <end position="340"/>
    </location>
</feature>
<dbReference type="Pfam" id="PF00437">
    <property type="entry name" value="T2SSE"/>
    <property type="match status" value="1"/>
</dbReference>
<dbReference type="InterPro" id="IPR050921">
    <property type="entry name" value="T4SS_GSP_E_ATPase"/>
</dbReference>
<dbReference type="InterPro" id="IPR001482">
    <property type="entry name" value="T2SS/T4SS_dom"/>
</dbReference>
<dbReference type="InterPro" id="IPR027417">
    <property type="entry name" value="P-loop_NTPase"/>
</dbReference>
<reference evidence="3 4" key="1">
    <citation type="journal article" date="2019" name="Int. J. Syst. Evol. Microbiol.">
        <title>The Global Catalogue of Microorganisms (GCM) 10K type strain sequencing project: providing services to taxonomists for standard genome sequencing and annotation.</title>
        <authorList>
            <consortium name="The Broad Institute Genomics Platform"/>
            <consortium name="The Broad Institute Genome Sequencing Center for Infectious Disease"/>
            <person name="Wu L."/>
            <person name="Ma J."/>
        </authorList>
    </citation>
    <scope>NUCLEOTIDE SEQUENCE [LARGE SCALE GENOMIC DNA]</scope>
    <source>
        <strain evidence="3 4">JCM 14303</strain>
    </source>
</reference>
<protein>
    <submittedName>
        <fullName evidence="3">TadA family conjugal transfer-associated ATPase</fullName>
    </submittedName>
</protein>
<evidence type="ECO:0000313" key="4">
    <source>
        <dbReference type="Proteomes" id="UP001500363"/>
    </source>
</evidence>
<organism evidence="3 4">
    <name type="scientific">Kribbella lupini</name>
    <dbReference type="NCBI Taxonomy" id="291602"/>
    <lineage>
        <taxon>Bacteria</taxon>
        <taxon>Bacillati</taxon>
        <taxon>Actinomycetota</taxon>
        <taxon>Actinomycetes</taxon>
        <taxon>Propionibacteriales</taxon>
        <taxon>Kribbellaceae</taxon>
        <taxon>Kribbella</taxon>
    </lineage>
</organism>
<dbReference type="Gene3D" id="3.40.50.300">
    <property type="entry name" value="P-loop containing nucleotide triphosphate hydrolases"/>
    <property type="match status" value="1"/>
</dbReference>
<sequence>MTVSIELLDRVRGTLASQGADPTPARVAAALRADGTVFGDSTVLEVVEALRREAIGAGPLDRLLTEPGITDVLVNGPNEVYVDRGSGLERIPLRTGDEPSVRRLATRLAAAAGRRLDDSSPYVDVRLPDGTRFHAVLAPIASPGTCLSLRVPSRKVLALEDLVAAGSLPPTGIAVLRDLLDARLAFLISGGTGTGKTTLLNSLLSAVPTTERLVIVEDASELRPDHPHVVRLESRPPNGEGTGEITLRDLVRQALRMRPDRLVVGEVRGAEVVDLLNALNTGHEGGCGTVHANSASDVPARLEALGGLAGLSPQAVQSQVSSALHAVIHLTREPSGQRRITEIRVINRTPSGTLTTAPAVHFTPKGTLELGTAANQLTHLLSGAAA</sequence>